<sequence length="1460" mass="162125">MFFLQTSVSALTHFKGRVHGDSHGNAASLRWKSLVSWRLLSSASFQAELKPLCWFDTDPDPRFQRGTPWPERGALSPRTPKYTEHRCKGSRCEMKSNFSQPSTGNTGITTYQLLDDQSCPCKECMEANKCISEILKQLEDERRSQHREKLAVVRLQREAARSKSQETMRQKLILDLNEELRVQSEKRVCEVSEEWDRGRTHMVSLQQHFSRMEETVRSLLQNPSAVDTVDIMKVYKEKLCVGVQQQQDESPLKVCGSKPAEEEDDFSLCEENQSKLLLERLKTLEEQNSALTQENQSQREQYERCLDQVANQVVQALLTQKDLRQECVKLRTRVSDLEQQNRVLSVLFQQKIRPTSELLLQKLHSKILNLSAADLLELEKSQTFLLQRNDSSNEIHLAPPPGYHSSSSELSLSSSEFSSSSWNDGRSGKMVSLTWEKRRSLGSSTPGNICASPDESPTRRKESHILEGLRKLQRKNRRTSSRVSRSTDKDCMNSNEGIYSLDVRKSGRGLSEPAQIRRGRLIYDSDDADDELAHSSCRDNIPTKDGSSGSMSSWMGNIPAVPPPGYDSKERPEKLLSFINSFLPEGGRPSAFSKPTKLRLQEPIHGVIPHKVPESSECHTSFRQAERDAPRPFPQSCLRTQSADSRPHPFSLTKDPGGAAKCTQSEESQSGEPLGLHYSELVPQKSLNPRNYSILESPEKPSEYQIRTGREGAQQVPPPQRKLIKPTNSRAHKGVFISRVPSSSPLRSSKVRGVSLSGPPPPTAKTSQFIKSAASCIQSPKAVSVKRDGGKPPSRKDHCEENKNHFRSPSPPLPPGRSTSLLVRPLYNDKTTTVRGPPPSYNTSMLPNLQSTLPIKDRDGLDPDYGTPQKTCPKMTFTPIKGTSKRAVSKDDSPSLNSGPETAHKGLKNAPPPYSALRGSLLHQSNTAAPNLPEKTSKTRIPMGFKAFLKSPPSHKNAPPVPAKQEKDHINAVSKETAQCDGEPDKEPLPEGNVPHFLCNKPHLKPALGMNGAKARSQSFSTSSVASPDGLTRIRTHIITNSGDRGNSLTRQTSLDTPSTGQAESPVCSPRMRMSHYGGMTASHVNKERRIPISDRIAPRHFQAVPSSCLPSENPVEETKALRHSFKEPEFSKDVQTPETEEKKTTIEEKVMMGIEENLQKCQEQEKVTSIESKQKTGPSLANWFGLRKSKLPGLSGKKADAPKIKAEKKKEKKLKDEQDEANLTEMNNKLSSIMDQIQCSSAFLAKDQLVRELLGRTATKGNSLTSPTGNSAHKHAEVEMCEDMLILSQKMELQAENNMGNISDSARQDHNIGSTLQTRTLDSGIGTFPLPDPISRHAAKSEPRPPSPEATPHSTGHAHSETLSDVITRVYVPIGSSSVMPEERACMSLENETKSEGTGRDESSSSAPTSVEKSLSIMDLMLPSQEKDVRRLMTYSRPRTELKKPSVDLSERGRTPSSP</sequence>
<proteinExistence type="predicted"/>
<feature type="compositionally biased region" description="Polar residues" evidence="2">
    <location>
        <begin position="1405"/>
        <end position="1414"/>
    </location>
</feature>
<feature type="region of interest" description="Disordered" evidence="2">
    <location>
        <begin position="1390"/>
        <end position="1418"/>
    </location>
</feature>
<feature type="compositionally biased region" description="Polar residues" evidence="2">
    <location>
        <begin position="662"/>
        <end position="671"/>
    </location>
</feature>
<name>A0A8C5DFV9_GOUWI</name>
<feature type="compositionally biased region" description="Basic and acidic residues" evidence="2">
    <location>
        <begin position="1198"/>
        <end position="1217"/>
    </location>
</feature>
<feature type="domain" description="Nck-associated protein 5 C-terminal" evidence="3">
    <location>
        <begin position="1264"/>
        <end position="1358"/>
    </location>
</feature>
<feature type="compositionally biased region" description="Low complexity" evidence="2">
    <location>
        <begin position="740"/>
        <end position="752"/>
    </location>
</feature>
<reference evidence="4" key="2">
    <citation type="submission" date="2025-08" db="UniProtKB">
        <authorList>
            <consortium name="Ensembl"/>
        </authorList>
    </citation>
    <scope>IDENTIFICATION</scope>
</reference>
<feature type="compositionally biased region" description="Basic residues" evidence="2">
    <location>
        <begin position="471"/>
        <end position="480"/>
    </location>
</feature>
<dbReference type="InterPro" id="IPR026163">
    <property type="entry name" value="Nckap5l"/>
</dbReference>
<feature type="region of interest" description="Disordered" evidence="2">
    <location>
        <begin position="1041"/>
        <end position="1071"/>
    </location>
</feature>
<feature type="region of interest" description="Disordered" evidence="2">
    <location>
        <begin position="624"/>
        <end position="673"/>
    </location>
</feature>
<feature type="region of interest" description="Disordered" evidence="2">
    <location>
        <begin position="441"/>
        <end position="491"/>
    </location>
</feature>
<feature type="region of interest" description="Disordered" evidence="2">
    <location>
        <begin position="1192"/>
        <end position="1218"/>
    </location>
</feature>
<dbReference type="GO" id="GO:0007019">
    <property type="term" value="P:microtubule depolymerization"/>
    <property type="evidence" value="ECO:0007669"/>
    <property type="project" value="TreeGrafter"/>
</dbReference>
<protein>
    <submittedName>
        <fullName evidence="4">Nck-associated protein 5-like</fullName>
    </submittedName>
</protein>
<feature type="region of interest" description="Disordered" evidence="2">
    <location>
        <begin position="1435"/>
        <end position="1460"/>
    </location>
</feature>
<feature type="compositionally biased region" description="Basic and acidic residues" evidence="2">
    <location>
        <begin position="1439"/>
        <end position="1460"/>
    </location>
</feature>
<feature type="coiled-coil region" evidence="1">
    <location>
        <begin position="274"/>
        <end position="340"/>
    </location>
</feature>
<dbReference type="Pfam" id="PF15246">
    <property type="entry name" value="NCKAP5"/>
    <property type="match status" value="2"/>
</dbReference>
<feature type="region of interest" description="Disordered" evidence="2">
    <location>
        <begin position="740"/>
        <end position="915"/>
    </location>
</feature>
<dbReference type="Ensembl" id="ENSGWIT00000006840.1">
    <property type="protein sequence ID" value="ENSGWIP00000006186.1"/>
    <property type="gene ID" value="ENSGWIG00000003631.1"/>
</dbReference>
<feature type="domain" description="Nck-associated protein 5 C-terminal" evidence="3">
    <location>
        <begin position="1144"/>
        <end position="1236"/>
    </location>
</feature>
<feature type="region of interest" description="Disordered" evidence="2">
    <location>
        <begin position="533"/>
        <end position="555"/>
    </location>
</feature>
<reference evidence="4" key="3">
    <citation type="submission" date="2025-09" db="UniProtKB">
        <authorList>
            <consortium name="Ensembl"/>
        </authorList>
    </citation>
    <scope>IDENTIFICATION</scope>
</reference>
<evidence type="ECO:0000256" key="2">
    <source>
        <dbReference type="SAM" id="MobiDB-lite"/>
    </source>
</evidence>
<evidence type="ECO:0000313" key="4">
    <source>
        <dbReference type="Ensembl" id="ENSGWIP00000006186.1"/>
    </source>
</evidence>
<feature type="compositionally biased region" description="Basic and acidic residues" evidence="2">
    <location>
        <begin position="785"/>
        <end position="804"/>
    </location>
</feature>
<dbReference type="InterPro" id="IPR032769">
    <property type="entry name" value="NCKAP5_C"/>
</dbReference>
<dbReference type="PANTHER" id="PTHR21740:SF0">
    <property type="entry name" value="NCK-ASSOCIATED PROTEIN 5"/>
    <property type="match status" value="1"/>
</dbReference>
<keyword evidence="5" id="KW-1185">Reference proteome</keyword>
<feature type="compositionally biased region" description="Polar residues" evidence="2">
    <location>
        <begin position="841"/>
        <end position="853"/>
    </location>
</feature>
<dbReference type="PANTHER" id="PTHR21740">
    <property type="entry name" value="NCK-ASSOCIATED PROTEIN 5"/>
    <property type="match status" value="1"/>
</dbReference>
<evidence type="ECO:0000256" key="1">
    <source>
        <dbReference type="SAM" id="Coils"/>
    </source>
</evidence>
<feature type="compositionally biased region" description="Low complexity" evidence="2">
    <location>
        <begin position="546"/>
        <end position="555"/>
    </location>
</feature>
<keyword evidence="1" id="KW-0175">Coiled coil</keyword>
<feature type="region of interest" description="Disordered" evidence="2">
    <location>
        <begin position="1318"/>
        <end position="1365"/>
    </location>
</feature>
<feature type="compositionally biased region" description="Polar residues" evidence="2">
    <location>
        <begin position="764"/>
        <end position="778"/>
    </location>
</feature>
<gene>
    <name evidence="4" type="primary">LOC114476778</name>
</gene>
<organism evidence="4 5">
    <name type="scientific">Gouania willdenowi</name>
    <name type="common">Blunt-snouted clingfish</name>
    <name type="synonym">Lepadogaster willdenowi</name>
    <dbReference type="NCBI Taxonomy" id="441366"/>
    <lineage>
        <taxon>Eukaryota</taxon>
        <taxon>Metazoa</taxon>
        <taxon>Chordata</taxon>
        <taxon>Craniata</taxon>
        <taxon>Vertebrata</taxon>
        <taxon>Euteleostomi</taxon>
        <taxon>Actinopterygii</taxon>
        <taxon>Neopterygii</taxon>
        <taxon>Teleostei</taxon>
        <taxon>Neoteleostei</taxon>
        <taxon>Acanthomorphata</taxon>
        <taxon>Ovalentaria</taxon>
        <taxon>Blenniimorphae</taxon>
        <taxon>Blenniiformes</taxon>
        <taxon>Gobiesocoidei</taxon>
        <taxon>Gobiesocidae</taxon>
        <taxon>Gobiesocinae</taxon>
        <taxon>Gouania</taxon>
    </lineage>
</organism>
<dbReference type="GO" id="GO:0001578">
    <property type="term" value="P:microtubule bundle formation"/>
    <property type="evidence" value="ECO:0007669"/>
    <property type="project" value="TreeGrafter"/>
</dbReference>
<dbReference type="GO" id="GO:0035371">
    <property type="term" value="C:microtubule plus-end"/>
    <property type="evidence" value="ECO:0007669"/>
    <property type="project" value="TreeGrafter"/>
</dbReference>
<accession>A0A8C5DFV9</accession>
<reference evidence="4" key="1">
    <citation type="submission" date="2020-06" db="EMBL/GenBank/DDBJ databases">
        <authorList>
            <consortium name="Wellcome Sanger Institute Data Sharing"/>
        </authorList>
    </citation>
    <scope>NUCLEOTIDE SEQUENCE [LARGE SCALE GENOMIC DNA]</scope>
</reference>
<feature type="region of interest" description="Disordered" evidence="2">
    <location>
        <begin position="948"/>
        <end position="968"/>
    </location>
</feature>
<evidence type="ECO:0000313" key="5">
    <source>
        <dbReference type="Proteomes" id="UP000694680"/>
    </source>
</evidence>
<evidence type="ECO:0000259" key="3">
    <source>
        <dbReference type="Pfam" id="PF15246"/>
    </source>
</evidence>
<feature type="compositionally biased region" description="Basic and acidic residues" evidence="2">
    <location>
        <begin position="456"/>
        <end position="470"/>
    </location>
</feature>
<feature type="compositionally biased region" description="Polar residues" evidence="2">
    <location>
        <begin position="1041"/>
        <end position="1063"/>
    </location>
</feature>
<dbReference type="Proteomes" id="UP000694680">
    <property type="component" value="Chromosome 2"/>
</dbReference>
<feature type="compositionally biased region" description="Basic and acidic residues" evidence="2">
    <location>
        <begin position="1390"/>
        <end position="1404"/>
    </location>
</feature>